<dbReference type="EMBL" id="BAABME010005409">
    <property type="protein sequence ID" value="GAA0165540.1"/>
    <property type="molecule type" value="Genomic_DNA"/>
</dbReference>
<comment type="caution">
    <text evidence="1">The sequence shown here is derived from an EMBL/GenBank/DDBJ whole genome shotgun (WGS) entry which is preliminary data.</text>
</comment>
<organism evidence="1 2">
    <name type="scientific">Lithospermum erythrorhizon</name>
    <name type="common">Purple gromwell</name>
    <name type="synonym">Lithospermum officinale var. erythrorhizon</name>
    <dbReference type="NCBI Taxonomy" id="34254"/>
    <lineage>
        <taxon>Eukaryota</taxon>
        <taxon>Viridiplantae</taxon>
        <taxon>Streptophyta</taxon>
        <taxon>Embryophyta</taxon>
        <taxon>Tracheophyta</taxon>
        <taxon>Spermatophyta</taxon>
        <taxon>Magnoliopsida</taxon>
        <taxon>eudicotyledons</taxon>
        <taxon>Gunneridae</taxon>
        <taxon>Pentapetalae</taxon>
        <taxon>asterids</taxon>
        <taxon>lamiids</taxon>
        <taxon>Boraginales</taxon>
        <taxon>Boraginaceae</taxon>
        <taxon>Boraginoideae</taxon>
        <taxon>Lithospermeae</taxon>
        <taxon>Lithospermum</taxon>
    </lineage>
</organism>
<name>A0AAV3QPR1_LITER</name>
<protein>
    <submittedName>
        <fullName evidence="1">Uncharacterized protein</fullName>
    </submittedName>
</protein>
<dbReference type="Proteomes" id="UP001454036">
    <property type="component" value="Unassembled WGS sequence"/>
</dbReference>
<evidence type="ECO:0000313" key="1">
    <source>
        <dbReference type="EMBL" id="GAA0165540.1"/>
    </source>
</evidence>
<keyword evidence="2" id="KW-1185">Reference proteome</keyword>
<evidence type="ECO:0000313" key="2">
    <source>
        <dbReference type="Proteomes" id="UP001454036"/>
    </source>
</evidence>
<accession>A0AAV3QPR1</accession>
<proteinExistence type="predicted"/>
<sequence length="101" mass="11389">MRWRHPRHFSLLHDAHSNALSQALGNRGWLTQVTQRLTTDAADRRYLDRGGVPQAERSAAALRVAFGFGIIRTLEDQQQVLDHVVTVLEEALWGVPEVGLH</sequence>
<reference evidence="1 2" key="1">
    <citation type="submission" date="2024-01" db="EMBL/GenBank/DDBJ databases">
        <title>The complete chloroplast genome sequence of Lithospermum erythrorhizon: insights into the phylogenetic relationship among Boraginaceae species and the maternal lineages of purple gromwells.</title>
        <authorList>
            <person name="Okada T."/>
            <person name="Watanabe K."/>
        </authorList>
    </citation>
    <scope>NUCLEOTIDE SEQUENCE [LARGE SCALE GENOMIC DNA]</scope>
</reference>
<gene>
    <name evidence="1" type="ORF">LIER_20921</name>
</gene>
<dbReference type="AlphaFoldDB" id="A0AAV3QPR1"/>